<evidence type="ECO:0000256" key="1">
    <source>
        <dbReference type="ARBA" id="ARBA00004496"/>
    </source>
</evidence>
<dbReference type="GO" id="GO:0016301">
    <property type="term" value="F:kinase activity"/>
    <property type="evidence" value="ECO:0007669"/>
    <property type="project" value="UniProtKB-KW"/>
</dbReference>
<keyword evidence="7" id="KW-0418">Kinase</keyword>
<dbReference type="Proteomes" id="UP000184310">
    <property type="component" value="Unassembled WGS sequence"/>
</dbReference>
<keyword evidence="4" id="KW-0762">Sugar transport</keyword>
<evidence type="ECO:0000313" key="10">
    <source>
        <dbReference type="Proteomes" id="UP000184310"/>
    </source>
</evidence>
<gene>
    <name evidence="9" type="ORF">SAMN02745163_04602</name>
</gene>
<evidence type="ECO:0000256" key="5">
    <source>
        <dbReference type="ARBA" id="ARBA00022679"/>
    </source>
</evidence>
<feature type="domain" description="PTS EIIB type-4" evidence="8">
    <location>
        <begin position="1"/>
        <end position="158"/>
    </location>
</feature>
<evidence type="ECO:0000256" key="2">
    <source>
        <dbReference type="ARBA" id="ARBA00022448"/>
    </source>
</evidence>
<organism evidence="9 10">
    <name type="scientific">Clostridium cavendishii DSM 21758</name>
    <dbReference type="NCBI Taxonomy" id="1121302"/>
    <lineage>
        <taxon>Bacteria</taxon>
        <taxon>Bacillati</taxon>
        <taxon>Bacillota</taxon>
        <taxon>Clostridia</taxon>
        <taxon>Eubacteriales</taxon>
        <taxon>Clostridiaceae</taxon>
        <taxon>Clostridium</taxon>
    </lineage>
</organism>
<evidence type="ECO:0000259" key="8">
    <source>
        <dbReference type="PROSITE" id="PS51101"/>
    </source>
</evidence>
<name>A0A1M6W2T4_9CLOT</name>
<dbReference type="Gene3D" id="3.40.35.10">
    <property type="entry name" value="Phosphotransferase system, sorbose subfamily IIB component"/>
    <property type="match status" value="1"/>
</dbReference>
<keyword evidence="5" id="KW-0808">Transferase</keyword>
<dbReference type="SUPFAM" id="SSF52728">
    <property type="entry name" value="PTS IIb component"/>
    <property type="match status" value="1"/>
</dbReference>
<sequence>MKGIVHIRIDDRLIHGQVAAFWTNSLSISRIMVINDEVAVDDMQKSLLRMVAPASVRTSIINKATAVKNILAGKYEGQRVLIIVKNPKDIWDLKEAGLDINKINVGNMASKEGTKPIKRSVNVTDTDIAYFNKLLNAGVDIDAIMVPDDKECKLKDLL</sequence>
<accession>A0A1M6W2T4</accession>
<evidence type="ECO:0000256" key="4">
    <source>
        <dbReference type="ARBA" id="ARBA00022597"/>
    </source>
</evidence>
<keyword evidence="6" id="KW-0598">Phosphotransferase system</keyword>
<dbReference type="InterPro" id="IPR036667">
    <property type="entry name" value="PTS_IIB_sorbose-sp_sf"/>
</dbReference>
<dbReference type="InterPro" id="IPR004720">
    <property type="entry name" value="PTS_IIB_sorbose-sp"/>
</dbReference>
<keyword evidence="2" id="KW-0813">Transport</keyword>
<dbReference type="RefSeq" id="WP_072993978.1">
    <property type="nucleotide sequence ID" value="NZ_FQZB01000049.1"/>
</dbReference>
<dbReference type="OrthoDB" id="9788818at2"/>
<proteinExistence type="predicted"/>
<evidence type="ECO:0000313" key="9">
    <source>
        <dbReference type="EMBL" id="SHK87926.1"/>
    </source>
</evidence>
<dbReference type="STRING" id="1121302.SAMN02745163_04602"/>
<reference evidence="9 10" key="1">
    <citation type="submission" date="2016-11" db="EMBL/GenBank/DDBJ databases">
        <authorList>
            <person name="Jaros S."/>
            <person name="Januszkiewicz K."/>
            <person name="Wedrychowicz H."/>
        </authorList>
    </citation>
    <scope>NUCLEOTIDE SEQUENCE [LARGE SCALE GENOMIC DNA]</scope>
    <source>
        <strain evidence="9 10">DSM 21758</strain>
    </source>
</reference>
<dbReference type="GO" id="GO:0008982">
    <property type="term" value="F:protein-N(PI)-phosphohistidine-sugar phosphotransferase activity"/>
    <property type="evidence" value="ECO:0007669"/>
    <property type="project" value="InterPro"/>
</dbReference>
<dbReference type="Pfam" id="PF03830">
    <property type="entry name" value="PTSIIB_sorb"/>
    <property type="match status" value="1"/>
</dbReference>
<dbReference type="AlphaFoldDB" id="A0A1M6W2T4"/>
<keyword evidence="10" id="KW-1185">Reference proteome</keyword>
<comment type="subcellular location">
    <subcellularLocation>
        <location evidence="1">Cytoplasm</location>
    </subcellularLocation>
</comment>
<keyword evidence="3" id="KW-0963">Cytoplasm</keyword>
<evidence type="ECO:0000256" key="3">
    <source>
        <dbReference type="ARBA" id="ARBA00022490"/>
    </source>
</evidence>
<evidence type="ECO:0000256" key="6">
    <source>
        <dbReference type="ARBA" id="ARBA00022683"/>
    </source>
</evidence>
<dbReference type="EMBL" id="FQZB01000049">
    <property type="protein sequence ID" value="SHK87926.1"/>
    <property type="molecule type" value="Genomic_DNA"/>
</dbReference>
<evidence type="ECO:0000256" key="7">
    <source>
        <dbReference type="ARBA" id="ARBA00022777"/>
    </source>
</evidence>
<dbReference type="PROSITE" id="PS51101">
    <property type="entry name" value="PTS_EIIB_TYPE_4"/>
    <property type="match status" value="1"/>
</dbReference>
<protein>
    <submittedName>
        <fullName evidence="9">PTS system, mannose-specific IIB component</fullName>
    </submittedName>
</protein>
<dbReference type="GO" id="GO:0005737">
    <property type="term" value="C:cytoplasm"/>
    <property type="evidence" value="ECO:0007669"/>
    <property type="project" value="UniProtKB-SubCell"/>
</dbReference>
<dbReference type="GO" id="GO:0009401">
    <property type="term" value="P:phosphoenolpyruvate-dependent sugar phosphotransferase system"/>
    <property type="evidence" value="ECO:0007669"/>
    <property type="project" value="UniProtKB-KW"/>
</dbReference>